<sequence length="64" mass="6480">MKSLAEDGVGVILISSEMTESRRCAGRITGNLDAATTATETLVGAIFATGTDGAPSDPETADVH</sequence>
<evidence type="ECO:0000313" key="1">
    <source>
        <dbReference type="EMBL" id="MFC0199228.1"/>
    </source>
</evidence>
<evidence type="ECO:0000313" key="2">
    <source>
        <dbReference type="Proteomes" id="UP001589795"/>
    </source>
</evidence>
<gene>
    <name evidence="1" type="ORF">ACFFIZ_02500</name>
</gene>
<name>A0ABV6CER6_9RHOB</name>
<reference evidence="1 2" key="1">
    <citation type="submission" date="2024-09" db="EMBL/GenBank/DDBJ databases">
        <authorList>
            <person name="Sun Q."/>
            <person name="Mori K."/>
        </authorList>
    </citation>
    <scope>NUCLEOTIDE SEQUENCE [LARGE SCALE GENOMIC DNA]</scope>
    <source>
        <strain evidence="1 2">CCM 7904</strain>
    </source>
</reference>
<protein>
    <submittedName>
        <fullName evidence="1">Uncharacterized protein</fullName>
    </submittedName>
</protein>
<accession>A0ABV6CER6</accession>
<comment type="caution">
    <text evidence="1">The sequence shown here is derived from an EMBL/GenBank/DDBJ whole genome shotgun (WGS) entry which is preliminary data.</text>
</comment>
<proteinExistence type="predicted"/>
<organism evidence="1 2">
    <name type="scientific">Paracoccus rhizosphaerae</name>
    <dbReference type="NCBI Taxonomy" id="1133347"/>
    <lineage>
        <taxon>Bacteria</taxon>
        <taxon>Pseudomonadati</taxon>
        <taxon>Pseudomonadota</taxon>
        <taxon>Alphaproteobacteria</taxon>
        <taxon>Rhodobacterales</taxon>
        <taxon>Paracoccaceae</taxon>
        <taxon>Paracoccus</taxon>
    </lineage>
</organism>
<dbReference type="EMBL" id="JBHLWQ010000024">
    <property type="protein sequence ID" value="MFC0199228.1"/>
    <property type="molecule type" value="Genomic_DNA"/>
</dbReference>
<dbReference type="Proteomes" id="UP001589795">
    <property type="component" value="Unassembled WGS sequence"/>
</dbReference>
<dbReference type="RefSeq" id="WP_265508735.1">
    <property type="nucleotide sequence ID" value="NZ_JAOTBE010000107.1"/>
</dbReference>
<keyword evidence="2" id="KW-1185">Reference proteome</keyword>